<keyword evidence="6" id="KW-0694">RNA-binding</keyword>
<evidence type="ECO:0000256" key="6">
    <source>
        <dbReference type="HAMAP-Rule" id="MF_01302"/>
    </source>
</evidence>
<dbReference type="AlphaFoldDB" id="A0A927FCX5"/>
<keyword evidence="6" id="KW-0699">rRNA-binding</keyword>
<name>A0A927FCX5_9BACT</name>
<dbReference type="InterPro" id="IPR047863">
    <property type="entry name" value="Ribosomal_uS8_CS"/>
</dbReference>
<evidence type="ECO:0000313" key="8">
    <source>
        <dbReference type="EMBL" id="MBD5782544.1"/>
    </source>
</evidence>
<evidence type="ECO:0000313" key="9">
    <source>
        <dbReference type="Proteomes" id="UP000622317"/>
    </source>
</evidence>
<dbReference type="Gene3D" id="3.30.1490.10">
    <property type="match status" value="1"/>
</dbReference>
<protein>
    <recommendedName>
        <fullName evidence="4 6">Small ribosomal subunit protein uS8</fullName>
    </recommendedName>
</protein>
<dbReference type="FunFam" id="3.30.1490.10:FF:000001">
    <property type="entry name" value="30S ribosomal protein S8"/>
    <property type="match status" value="1"/>
</dbReference>
<dbReference type="Pfam" id="PF00410">
    <property type="entry name" value="Ribosomal_S8"/>
    <property type="match status" value="1"/>
</dbReference>
<sequence>MHTDPISDFLTRIRNASRAGKAETSAPHSKLKAAIAKVLLDEGFVSEVKDGTDENGHKTIVVTLKYVDGEASINGIDRVSKPGLRLYAKSNEIPRVLNGLGVCILTTPKGVMKDRDARRQKLGGELICNVW</sequence>
<dbReference type="PROSITE" id="PS00053">
    <property type="entry name" value="RIBOSOMAL_S8"/>
    <property type="match status" value="1"/>
</dbReference>
<evidence type="ECO:0000256" key="1">
    <source>
        <dbReference type="ARBA" id="ARBA00006471"/>
    </source>
</evidence>
<comment type="similarity">
    <text evidence="1 6 7">Belongs to the universal ribosomal protein uS8 family.</text>
</comment>
<keyword evidence="3 6" id="KW-0687">Ribonucleoprotein</keyword>
<organism evidence="8 9">
    <name type="scientific">Pelagicoccus enzymogenes</name>
    <dbReference type="NCBI Taxonomy" id="2773457"/>
    <lineage>
        <taxon>Bacteria</taxon>
        <taxon>Pseudomonadati</taxon>
        <taxon>Verrucomicrobiota</taxon>
        <taxon>Opitutia</taxon>
        <taxon>Puniceicoccales</taxon>
        <taxon>Pelagicoccaceae</taxon>
        <taxon>Pelagicoccus</taxon>
    </lineage>
</organism>
<gene>
    <name evidence="6 8" type="primary">rpsH</name>
    <name evidence="8" type="ORF">IEN85_23800</name>
</gene>
<dbReference type="InterPro" id="IPR035987">
    <property type="entry name" value="Ribosomal_uS8_sf"/>
</dbReference>
<comment type="caution">
    <text evidence="8">The sequence shown here is derived from an EMBL/GenBank/DDBJ whole genome shotgun (WGS) entry which is preliminary data.</text>
</comment>
<comment type="function">
    <text evidence="6">One of the primary rRNA binding proteins, it binds directly to 16S rRNA central domain where it helps coordinate assembly of the platform of the 30S subunit.</text>
</comment>
<proteinExistence type="inferred from homology"/>
<dbReference type="RefSeq" id="WP_191619618.1">
    <property type="nucleotide sequence ID" value="NZ_JACYFG010000061.1"/>
</dbReference>
<dbReference type="PANTHER" id="PTHR11758">
    <property type="entry name" value="40S RIBOSOMAL PROTEIN S15A"/>
    <property type="match status" value="1"/>
</dbReference>
<dbReference type="GO" id="GO:0005840">
    <property type="term" value="C:ribosome"/>
    <property type="evidence" value="ECO:0007669"/>
    <property type="project" value="UniProtKB-KW"/>
</dbReference>
<dbReference type="GO" id="GO:0006412">
    <property type="term" value="P:translation"/>
    <property type="evidence" value="ECO:0007669"/>
    <property type="project" value="UniProtKB-UniRule"/>
</dbReference>
<evidence type="ECO:0000256" key="3">
    <source>
        <dbReference type="ARBA" id="ARBA00023274"/>
    </source>
</evidence>
<evidence type="ECO:0000256" key="7">
    <source>
        <dbReference type="RuleBase" id="RU003660"/>
    </source>
</evidence>
<dbReference type="Proteomes" id="UP000622317">
    <property type="component" value="Unassembled WGS sequence"/>
</dbReference>
<dbReference type="SUPFAM" id="SSF56047">
    <property type="entry name" value="Ribosomal protein S8"/>
    <property type="match status" value="1"/>
</dbReference>
<evidence type="ECO:0000256" key="5">
    <source>
        <dbReference type="ARBA" id="ARBA00046740"/>
    </source>
</evidence>
<dbReference type="GO" id="GO:0005737">
    <property type="term" value="C:cytoplasm"/>
    <property type="evidence" value="ECO:0007669"/>
    <property type="project" value="UniProtKB-ARBA"/>
</dbReference>
<dbReference type="HAMAP" id="MF_01302_B">
    <property type="entry name" value="Ribosomal_uS8_B"/>
    <property type="match status" value="1"/>
</dbReference>
<dbReference type="Gene3D" id="3.30.1370.30">
    <property type="match status" value="1"/>
</dbReference>
<dbReference type="GO" id="GO:0019843">
    <property type="term" value="F:rRNA binding"/>
    <property type="evidence" value="ECO:0007669"/>
    <property type="project" value="UniProtKB-UniRule"/>
</dbReference>
<dbReference type="EMBL" id="JACYFG010000061">
    <property type="protein sequence ID" value="MBD5782544.1"/>
    <property type="molecule type" value="Genomic_DNA"/>
</dbReference>
<dbReference type="GO" id="GO:0003735">
    <property type="term" value="F:structural constituent of ribosome"/>
    <property type="evidence" value="ECO:0007669"/>
    <property type="project" value="InterPro"/>
</dbReference>
<dbReference type="InterPro" id="IPR000630">
    <property type="entry name" value="Ribosomal_uS8"/>
</dbReference>
<keyword evidence="2 6" id="KW-0689">Ribosomal protein</keyword>
<accession>A0A927FCX5</accession>
<evidence type="ECO:0000256" key="4">
    <source>
        <dbReference type="ARBA" id="ARBA00035258"/>
    </source>
</evidence>
<reference evidence="8" key="1">
    <citation type="submission" date="2020-09" db="EMBL/GenBank/DDBJ databases">
        <title>Pelagicoccus enzymogenes sp. nov. with an EPS production, isolated from marine sediment.</title>
        <authorList>
            <person name="Feng X."/>
        </authorList>
    </citation>
    <scope>NUCLEOTIDE SEQUENCE</scope>
    <source>
        <strain evidence="8">NFK12</strain>
    </source>
</reference>
<dbReference type="GO" id="GO:1990904">
    <property type="term" value="C:ribonucleoprotein complex"/>
    <property type="evidence" value="ECO:0007669"/>
    <property type="project" value="UniProtKB-KW"/>
</dbReference>
<keyword evidence="9" id="KW-1185">Reference proteome</keyword>
<evidence type="ECO:0000256" key="2">
    <source>
        <dbReference type="ARBA" id="ARBA00022980"/>
    </source>
</evidence>
<dbReference type="NCBIfam" id="NF001109">
    <property type="entry name" value="PRK00136.1"/>
    <property type="match status" value="1"/>
</dbReference>
<comment type="subunit">
    <text evidence="5 6">Part of the 30S ribosomal subunit. Contacts proteins S5 and S12.</text>
</comment>